<comment type="function">
    <text evidence="2">Catalyzes the Claisen rearrangement of chorismate to prephenate and the decarboxylation/dehydration of prephenate to phenylpyruvate.</text>
</comment>
<dbReference type="PROSITE" id="PS00858">
    <property type="entry name" value="PREPHENATE_DEHYDR_2"/>
    <property type="match status" value="1"/>
</dbReference>
<dbReference type="FunFam" id="3.40.190.10:FF:000034">
    <property type="entry name" value="Chorismate mutase/prephenate dehydratase"/>
    <property type="match status" value="1"/>
</dbReference>
<dbReference type="GO" id="GO:0005737">
    <property type="term" value="C:cytoplasm"/>
    <property type="evidence" value="ECO:0007669"/>
    <property type="project" value="UniProtKB-SubCell"/>
</dbReference>
<evidence type="ECO:0000256" key="11">
    <source>
        <dbReference type="ARBA" id="ARBA00023141"/>
    </source>
</evidence>
<evidence type="ECO:0000256" key="4">
    <source>
        <dbReference type="ARBA" id="ARBA00004741"/>
    </source>
</evidence>
<evidence type="ECO:0000256" key="15">
    <source>
        <dbReference type="ARBA" id="ARBA00023268"/>
    </source>
</evidence>
<proteinExistence type="predicted"/>
<dbReference type="Gene3D" id="3.40.190.10">
    <property type="entry name" value="Periplasmic binding protein-like II"/>
    <property type="match status" value="2"/>
</dbReference>
<dbReference type="InterPro" id="IPR018528">
    <property type="entry name" value="Preph_deHydtase_CS"/>
</dbReference>
<dbReference type="FunFam" id="1.20.59.10:FF:000004">
    <property type="entry name" value="Prephenate dehydratase"/>
    <property type="match status" value="1"/>
</dbReference>
<sequence>MLECTINHHSDKIMSHHIDELLLPHRNAIDTIDAEILRLLNERAQHAHAIGELKGTGAVYRPEREVAVLRRIQDLNKGPLPDESVARLFREVMSECLAVERPLTIAYLGPQGTFTQQAAIKHFGHAVHTMACPTIDDCFKQVETRQADYLVAPVENSTEGSVGRTLDLLAVTALQACGEVVLRIHHNLLRKNSSSTEGITKVFSHAQALAQCNDWLGRHLPNAERVAVSSNAEAARLVAESDDGTVAAIAGRTAAEIYGLSPVAECIEDETNNTTRFLVMGHHETGADGSDKTSLVVSAPNRAGAVASLLQPLTESGISMTKFESRPGKAALWEYLFFIDIEGHRTDDKVQTALKQLGGRASFVKIIGSYPTAVL</sequence>
<evidence type="ECO:0000256" key="10">
    <source>
        <dbReference type="ARBA" id="ARBA00022605"/>
    </source>
</evidence>
<feature type="domain" description="ACT" evidence="22">
    <location>
        <begin position="294"/>
        <end position="369"/>
    </location>
</feature>
<dbReference type="Gene3D" id="3.30.70.260">
    <property type="match status" value="1"/>
</dbReference>
<evidence type="ECO:0000259" key="22">
    <source>
        <dbReference type="PROSITE" id="PS51671"/>
    </source>
</evidence>
<evidence type="ECO:0000256" key="1">
    <source>
        <dbReference type="ARBA" id="ARBA00000824"/>
    </source>
</evidence>
<dbReference type="InterPro" id="IPR036263">
    <property type="entry name" value="Chorismate_II_sf"/>
</dbReference>
<gene>
    <name evidence="23" type="primary">pheA</name>
    <name evidence="23" type="ORF">I6G28_02260</name>
</gene>
<evidence type="ECO:0000259" key="20">
    <source>
        <dbReference type="PROSITE" id="PS51168"/>
    </source>
</evidence>
<dbReference type="SUPFAM" id="SSF53850">
    <property type="entry name" value="Periplasmic binding protein-like II"/>
    <property type="match status" value="1"/>
</dbReference>
<evidence type="ECO:0000256" key="5">
    <source>
        <dbReference type="ARBA" id="ARBA00004817"/>
    </source>
</evidence>
<dbReference type="PROSITE" id="PS51171">
    <property type="entry name" value="PREPHENATE_DEHYDR_3"/>
    <property type="match status" value="1"/>
</dbReference>
<dbReference type="PANTHER" id="PTHR21022:SF19">
    <property type="entry name" value="PREPHENATE DEHYDRATASE-RELATED"/>
    <property type="match status" value="1"/>
</dbReference>
<dbReference type="SUPFAM" id="SSF55021">
    <property type="entry name" value="ACT-like"/>
    <property type="match status" value="1"/>
</dbReference>
<dbReference type="InterPro" id="IPR002701">
    <property type="entry name" value="CM_II_prokaryot"/>
</dbReference>
<evidence type="ECO:0000256" key="3">
    <source>
        <dbReference type="ARBA" id="ARBA00004496"/>
    </source>
</evidence>
<evidence type="ECO:0000256" key="12">
    <source>
        <dbReference type="ARBA" id="ARBA00023222"/>
    </source>
</evidence>
<dbReference type="InterPro" id="IPR002912">
    <property type="entry name" value="ACT_dom"/>
</dbReference>
<dbReference type="PANTHER" id="PTHR21022">
    <property type="entry name" value="PREPHENATE DEHYDRATASE P PROTEIN"/>
    <property type="match status" value="1"/>
</dbReference>
<evidence type="ECO:0000313" key="23">
    <source>
        <dbReference type="EMBL" id="QPT38397.1"/>
    </source>
</evidence>
<dbReference type="EC" id="4.2.1.51" evidence="7"/>
<dbReference type="NCBIfam" id="TIGR01807">
    <property type="entry name" value="CM_P2"/>
    <property type="match status" value="1"/>
</dbReference>
<evidence type="ECO:0000259" key="21">
    <source>
        <dbReference type="PROSITE" id="PS51171"/>
    </source>
</evidence>
<organism evidence="23 24">
    <name type="scientific">Neisseria cinerea</name>
    <dbReference type="NCBI Taxonomy" id="483"/>
    <lineage>
        <taxon>Bacteria</taxon>
        <taxon>Pseudomonadati</taxon>
        <taxon>Pseudomonadota</taxon>
        <taxon>Betaproteobacteria</taxon>
        <taxon>Neisseriales</taxon>
        <taxon>Neisseriaceae</taxon>
        <taxon>Neisseria</taxon>
    </lineage>
</organism>
<protein>
    <recommendedName>
        <fullName evidence="8">Bifunctional chorismate mutase/prephenate dehydratase</fullName>
        <ecNumber evidence="7">4.2.1.51</ecNumber>
        <ecNumber evidence="6">5.4.99.5</ecNumber>
    </recommendedName>
    <alternativeName>
        <fullName evidence="17">Chorismate mutase-prephenate dehydratase</fullName>
    </alternativeName>
    <alternativeName>
        <fullName evidence="16">p-protein</fullName>
    </alternativeName>
</protein>
<dbReference type="EC" id="5.4.99.5" evidence="6"/>
<dbReference type="AlphaFoldDB" id="A0A7T3ESY3"/>
<evidence type="ECO:0000256" key="13">
    <source>
        <dbReference type="ARBA" id="ARBA00023235"/>
    </source>
</evidence>
<keyword evidence="11" id="KW-0057">Aromatic amino acid biosynthesis</keyword>
<dbReference type="InterPro" id="IPR010957">
    <property type="entry name" value="G/b/e-P-prot_chorismate_mutase"/>
</dbReference>
<comment type="catalytic activity">
    <reaction evidence="18">
        <text>prephenate + H(+) = 3-phenylpyruvate + CO2 + H2O</text>
        <dbReference type="Rhea" id="RHEA:21648"/>
        <dbReference type="ChEBI" id="CHEBI:15377"/>
        <dbReference type="ChEBI" id="CHEBI:15378"/>
        <dbReference type="ChEBI" id="CHEBI:16526"/>
        <dbReference type="ChEBI" id="CHEBI:18005"/>
        <dbReference type="ChEBI" id="CHEBI:29934"/>
        <dbReference type="EC" id="4.2.1.51"/>
    </reaction>
</comment>
<evidence type="ECO:0000256" key="19">
    <source>
        <dbReference type="PIRSR" id="PIRSR001500-2"/>
    </source>
</evidence>
<evidence type="ECO:0000256" key="6">
    <source>
        <dbReference type="ARBA" id="ARBA00012404"/>
    </source>
</evidence>
<feature type="domain" description="Chorismate mutase" evidence="20">
    <location>
        <begin position="16"/>
        <end position="104"/>
    </location>
</feature>
<dbReference type="UniPathway" id="UPA00121">
    <property type="reaction ID" value="UER00345"/>
</dbReference>
<dbReference type="InterPro" id="IPR001086">
    <property type="entry name" value="Preph_deHydtase"/>
</dbReference>
<dbReference type="GeneID" id="84021601"/>
<dbReference type="EMBL" id="CP065726">
    <property type="protein sequence ID" value="QPT38397.1"/>
    <property type="molecule type" value="Genomic_DNA"/>
</dbReference>
<dbReference type="Gene3D" id="1.20.59.10">
    <property type="entry name" value="Chorismate mutase"/>
    <property type="match status" value="1"/>
</dbReference>
<evidence type="ECO:0000256" key="8">
    <source>
        <dbReference type="ARBA" id="ARBA00014401"/>
    </source>
</evidence>
<evidence type="ECO:0000256" key="17">
    <source>
        <dbReference type="ARBA" id="ARBA00031520"/>
    </source>
</evidence>
<keyword evidence="9" id="KW-0963">Cytoplasm</keyword>
<evidence type="ECO:0000256" key="2">
    <source>
        <dbReference type="ARBA" id="ARBA00002364"/>
    </source>
</evidence>
<comment type="pathway">
    <text evidence="5">Metabolic intermediate biosynthesis; prephenate biosynthesis; prephenate from chorismate: step 1/1.</text>
</comment>
<accession>A0A7T3ESY3</accession>
<dbReference type="GO" id="GO:0046417">
    <property type="term" value="P:chorismate metabolic process"/>
    <property type="evidence" value="ECO:0007669"/>
    <property type="project" value="InterPro"/>
</dbReference>
<evidence type="ECO:0000313" key="24">
    <source>
        <dbReference type="Proteomes" id="UP000594865"/>
    </source>
</evidence>
<dbReference type="PIRSF" id="PIRSF001500">
    <property type="entry name" value="Chor_mut_pdt_Ppr"/>
    <property type="match status" value="1"/>
</dbReference>
<dbReference type="GO" id="GO:0009094">
    <property type="term" value="P:L-phenylalanine biosynthetic process"/>
    <property type="evidence" value="ECO:0007669"/>
    <property type="project" value="UniProtKB-UniPathway"/>
</dbReference>
<dbReference type="CDD" id="cd13630">
    <property type="entry name" value="PBP2_PDT_1"/>
    <property type="match status" value="1"/>
</dbReference>
<dbReference type="PROSITE" id="PS51168">
    <property type="entry name" value="CHORISMATE_MUT_2"/>
    <property type="match status" value="1"/>
</dbReference>
<dbReference type="Pfam" id="PF00800">
    <property type="entry name" value="PDT"/>
    <property type="match status" value="1"/>
</dbReference>
<evidence type="ECO:0000256" key="9">
    <source>
        <dbReference type="ARBA" id="ARBA00022490"/>
    </source>
</evidence>
<dbReference type="RefSeq" id="WP_111727318.1">
    <property type="nucleotide sequence ID" value="NZ_CP065726.1"/>
</dbReference>
<keyword evidence="10" id="KW-0028">Amino-acid biosynthesis</keyword>
<dbReference type="Pfam" id="PF01842">
    <property type="entry name" value="ACT"/>
    <property type="match status" value="1"/>
</dbReference>
<dbReference type="SMART" id="SM00830">
    <property type="entry name" value="CM_2"/>
    <property type="match status" value="1"/>
</dbReference>
<dbReference type="GO" id="GO:0004664">
    <property type="term" value="F:prephenate dehydratase activity"/>
    <property type="evidence" value="ECO:0007669"/>
    <property type="project" value="UniProtKB-EC"/>
</dbReference>
<dbReference type="Proteomes" id="UP000594865">
    <property type="component" value="Chromosome"/>
</dbReference>
<dbReference type="InterPro" id="IPR045865">
    <property type="entry name" value="ACT-like_dom_sf"/>
</dbReference>
<dbReference type="SUPFAM" id="SSF48600">
    <property type="entry name" value="Chorismate mutase II"/>
    <property type="match status" value="1"/>
</dbReference>
<dbReference type="CDD" id="cd04905">
    <property type="entry name" value="ACT_CM-PDT"/>
    <property type="match status" value="1"/>
</dbReference>
<comment type="catalytic activity">
    <reaction evidence="1">
        <text>chorismate = prephenate</text>
        <dbReference type="Rhea" id="RHEA:13897"/>
        <dbReference type="ChEBI" id="CHEBI:29748"/>
        <dbReference type="ChEBI" id="CHEBI:29934"/>
        <dbReference type="EC" id="5.4.99.5"/>
    </reaction>
</comment>
<dbReference type="GO" id="GO:0004106">
    <property type="term" value="F:chorismate mutase activity"/>
    <property type="evidence" value="ECO:0007669"/>
    <property type="project" value="UniProtKB-EC"/>
</dbReference>
<keyword evidence="15" id="KW-0511">Multifunctional enzyme</keyword>
<keyword evidence="13" id="KW-0413">Isomerase</keyword>
<comment type="subcellular location">
    <subcellularLocation>
        <location evidence="3">Cytoplasm</location>
    </subcellularLocation>
</comment>
<feature type="domain" description="Prephenate dehydratase" evidence="21">
    <location>
        <begin position="104"/>
        <end position="282"/>
    </location>
</feature>
<keyword evidence="24" id="KW-1185">Reference proteome</keyword>
<dbReference type="FunFam" id="3.30.70.260:FF:000012">
    <property type="entry name" value="Prephenate dehydratase"/>
    <property type="match status" value="1"/>
</dbReference>
<evidence type="ECO:0000256" key="16">
    <source>
        <dbReference type="ARBA" id="ARBA00031175"/>
    </source>
</evidence>
<dbReference type="UniPathway" id="UPA00120">
    <property type="reaction ID" value="UER00203"/>
</dbReference>
<dbReference type="PROSITE" id="PS51671">
    <property type="entry name" value="ACT"/>
    <property type="match status" value="1"/>
</dbReference>
<evidence type="ECO:0000256" key="18">
    <source>
        <dbReference type="ARBA" id="ARBA00047848"/>
    </source>
</evidence>
<dbReference type="NCBIfam" id="NF008865">
    <property type="entry name" value="PRK11898.1"/>
    <property type="match status" value="1"/>
</dbReference>
<name>A0A7T3ESY3_NEICI</name>
<evidence type="ECO:0000256" key="7">
    <source>
        <dbReference type="ARBA" id="ARBA00013147"/>
    </source>
</evidence>
<keyword evidence="12" id="KW-0584">Phenylalanine biosynthesis</keyword>
<evidence type="ECO:0000256" key="14">
    <source>
        <dbReference type="ARBA" id="ARBA00023239"/>
    </source>
</evidence>
<dbReference type="FunFam" id="3.40.190.10:FF:000029">
    <property type="entry name" value="Chorismate mutase/Prephenate dehydratase"/>
    <property type="match status" value="1"/>
</dbReference>
<feature type="site" description="Essential for prephenate dehydratase activity" evidence="19">
    <location>
        <position position="275"/>
    </location>
</feature>
<comment type="pathway">
    <text evidence="4">Amino-acid biosynthesis; L-phenylalanine biosynthesis; phenylpyruvate from prephenate: step 1/1.</text>
</comment>
<reference evidence="23 24" key="1">
    <citation type="submission" date="2020-12" db="EMBL/GenBank/DDBJ databases">
        <title>FDA dAtabase for Regulatory Grade micrObial Sequences (FDA-ARGOS): Supporting development and validation of Infectious Disease Dx tests.</title>
        <authorList>
            <person name="Sproer C."/>
            <person name="Gronow S."/>
            <person name="Severitt S."/>
            <person name="Schroder I."/>
            <person name="Tallon L."/>
            <person name="Sadzewicz L."/>
            <person name="Zhao X."/>
            <person name="Boylan J."/>
            <person name="Ott S."/>
            <person name="Bowen H."/>
            <person name="Vavikolanu K."/>
            <person name="Mehta A."/>
            <person name="Aluvathingal J."/>
            <person name="Nadendla S."/>
            <person name="Lowell S."/>
            <person name="Myers T."/>
            <person name="Yan Y."/>
            <person name="Sichtig H."/>
        </authorList>
    </citation>
    <scope>NUCLEOTIDE SEQUENCE [LARGE SCALE GENOMIC DNA]</scope>
    <source>
        <strain evidence="23 24">FDAARGOS_871</strain>
    </source>
</reference>
<dbReference type="Pfam" id="PF01817">
    <property type="entry name" value="CM_2"/>
    <property type="match status" value="1"/>
</dbReference>
<keyword evidence="14 23" id="KW-0456">Lyase</keyword>
<dbReference type="PROSITE" id="PS00857">
    <property type="entry name" value="PREPHENATE_DEHYDR_1"/>
    <property type="match status" value="1"/>
</dbReference>
<dbReference type="InterPro" id="IPR036979">
    <property type="entry name" value="CM_dom_sf"/>
</dbReference>
<dbReference type="InterPro" id="IPR008242">
    <property type="entry name" value="Chor_mutase/pphenate_deHydtase"/>
</dbReference>